<gene>
    <name evidence="1" type="ORF">GDO78_002302</name>
</gene>
<keyword evidence="2" id="KW-1185">Reference proteome</keyword>
<organism evidence="1 2">
    <name type="scientific">Eleutherodactylus coqui</name>
    <name type="common">Puerto Rican coqui</name>
    <dbReference type="NCBI Taxonomy" id="57060"/>
    <lineage>
        <taxon>Eukaryota</taxon>
        <taxon>Metazoa</taxon>
        <taxon>Chordata</taxon>
        <taxon>Craniata</taxon>
        <taxon>Vertebrata</taxon>
        <taxon>Euteleostomi</taxon>
        <taxon>Amphibia</taxon>
        <taxon>Batrachia</taxon>
        <taxon>Anura</taxon>
        <taxon>Neobatrachia</taxon>
        <taxon>Hyloidea</taxon>
        <taxon>Eleutherodactylidae</taxon>
        <taxon>Eleutherodactylinae</taxon>
        <taxon>Eleutherodactylus</taxon>
        <taxon>Eleutherodactylus</taxon>
    </lineage>
</organism>
<protein>
    <submittedName>
        <fullName evidence="1">Uncharacterized protein</fullName>
    </submittedName>
</protein>
<evidence type="ECO:0000313" key="1">
    <source>
        <dbReference type="EMBL" id="KAG9476838.1"/>
    </source>
</evidence>
<comment type="caution">
    <text evidence="1">The sequence shown here is derived from an EMBL/GenBank/DDBJ whole genome shotgun (WGS) entry which is preliminary data.</text>
</comment>
<reference evidence="1" key="1">
    <citation type="thesis" date="2020" institute="ProQuest LLC" country="789 East Eisenhower Parkway, Ann Arbor, MI, USA">
        <title>Comparative Genomics and Chromosome Evolution.</title>
        <authorList>
            <person name="Mudd A.B."/>
        </authorList>
    </citation>
    <scope>NUCLEOTIDE SEQUENCE</scope>
    <source>
        <strain evidence="1">HN-11 Male</strain>
        <tissue evidence="1">Kidney and liver</tissue>
    </source>
</reference>
<accession>A0A8J6K0T2</accession>
<evidence type="ECO:0000313" key="2">
    <source>
        <dbReference type="Proteomes" id="UP000770717"/>
    </source>
</evidence>
<dbReference type="Proteomes" id="UP000770717">
    <property type="component" value="Unassembled WGS sequence"/>
</dbReference>
<name>A0A8J6K0T2_ELECQ</name>
<proteinExistence type="predicted"/>
<sequence>MGDHLMLQAEDAEHKRGVPACLLLPAVSPLRVPSYYTAECSQRRMQNTSGVSPLVFCIQQFSAWSARLLYSRALRAGYGEQSCTALFFILGL</sequence>
<dbReference type="EMBL" id="WNTK01000010">
    <property type="protein sequence ID" value="KAG9476838.1"/>
    <property type="molecule type" value="Genomic_DNA"/>
</dbReference>
<dbReference type="AlphaFoldDB" id="A0A8J6K0T2"/>